<gene>
    <name evidence="1" type="ORF">HINF_LOCUS19473</name>
</gene>
<reference evidence="1 2" key="1">
    <citation type="submission" date="2024-07" db="EMBL/GenBank/DDBJ databases">
        <authorList>
            <person name="Akdeniz Z."/>
        </authorList>
    </citation>
    <scope>NUCLEOTIDE SEQUENCE [LARGE SCALE GENOMIC DNA]</scope>
</reference>
<dbReference type="EMBL" id="CAXDID020000051">
    <property type="protein sequence ID" value="CAL6005547.1"/>
    <property type="molecule type" value="Genomic_DNA"/>
</dbReference>
<protein>
    <submittedName>
        <fullName evidence="1">Hypothetical_protein</fullName>
    </submittedName>
</protein>
<accession>A0ABP1I0Y9</accession>
<comment type="caution">
    <text evidence="1">The sequence shown here is derived from an EMBL/GenBank/DDBJ whole genome shotgun (WGS) entry which is preliminary data.</text>
</comment>
<keyword evidence="2" id="KW-1185">Reference proteome</keyword>
<organism evidence="1 2">
    <name type="scientific">Hexamita inflata</name>
    <dbReference type="NCBI Taxonomy" id="28002"/>
    <lineage>
        <taxon>Eukaryota</taxon>
        <taxon>Metamonada</taxon>
        <taxon>Diplomonadida</taxon>
        <taxon>Hexamitidae</taxon>
        <taxon>Hexamitinae</taxon>
        <taxon>Hexamita</taxon>
    </lineage>
</organism>
<proteinExistence type="predicted"/>
<evidence type="ECO:0000313" key="2">
    <source>
        <dbReference type="Proteomes" id="UP001642409"/>
    </source>
</evidence>
<evidence type="ECO:0000313" key="1">
    <source>
        <dbReference type="EMBL" id="CAL6005547.1"/>
    </source>
</evidence>
<sequence>MSDSFTRLKSGATVCSFFCCKQPFITAMLYSSYNILKKNVESKTSTFGWRVSYVTKPDITGLFTYASIKSTNTIKSTVLQRLTLQNLFNIKKLHVELAICVLKRVCRAIAMLARLIIVEIVNNCTSKIAFSDGVLIYFIHIQCLL</sequence>
<name>A0ABP1I0Y9_9EUKA</name>
<dbReference type="Proteomes" id="UP001642409">
    <property type="component" value="Unassembled WGS sequence"/>
</dbReference>